<dbReference type="Proteomes" id="UP000269721">
    <property type="component" value="Unassembled WGS sequence"/>
</dbReference>
<dbReference type="InterPro" id="IPR011990">
    <property type="entry name" value="TPR-like_helical_dom_sf"/>
</dbReference>
<protein>
    <recommendedName>
        <fullName evidence="5">Pentacotripeptide-repeat region of PRORP domain-containing protein</fullName>
    </recommendedName>
</protein>
<proteinExistence type="predicted"/>
<evidence type="ECO:0000313" key="3">
    <source>
        <dbReference type="EMBL" id="RKO93592.1"/>
    </source>
</evidence>
<evidence type="ECO:0000256" key="1">
    <source>
        <dbReference type="ARBA" id="ARBA00022737"/>
    </source>
</evidence>
<feature type="region of interest" description="Disordered" evidence="2">
    <location>
        <begin position="155"/>
        <end position="211"/>
    </location>
</feature>
<dbReference type="OrthoDB" id="185373at2759"/>
<feature type="region of interest" description="Disordered" evidence="2">
    <location>
        <begin position="728"/>
        <end position="756"/>
    </location>
</feature>
<organism evidence="3 4">
    <name type="scientific">Blyttiomyces helicus</name>
    <dbReference type="NCBI Taxonomy" id="388810"/>
    <lineage>
        <taxon>Eukaryota</taxon>
        <taxon>Fungi</taxon>
        <taxon>Fungi incertae sedis</taxon>
        <taxon>Chytridiomycota</taxon>
        <taxon>Chytridiomycota incertae sedis</taxon>
        <taxon>Chytridiomycetes</taxon>
        <taxon>Chytridiomycetes incertae sedis</taxon>
        <taxon>Blyttiomyces</taxon>
    </lineage>
</organism>
<evidence type="ECO:0008006" key="5">
    <source>
        <dbReference type="Google" id="ProtNLM"/>
    </source>
</evidence>
<feature type="compositionally biased region" description="Low complexity" evidence="2">
    <location>
        <begin position="171"/>
        <end position="180"/>
    </location>
</feature>
<feature type="region of interest" description="Disordered" evidence="2">
    <location>
        <begin position="88"/>
        <end position="119"/>
    </location>
</feature>
<dbReference type="InterPro" id="IPR050667">
    <property type="entry name" value="PPR-containing_protein"/>
</dbReference>
<dbReference type="PANTHER" id="PTHR47939:SF13">
    <property type="entry name" value="OS03G0201400 PROTEIN"/>
    <property type="match status" value="1"/>
</dbReference>
<name>A0A4P9WMA5_9FUNG</name>
<evidence type="ECO:0000313" key="4">
    <source>
        <dbReference type="Proteomes" id="UP000269721"/>
    </source>
</evidence>
<evidence type="ECO:0000256" key="2">
    <source>
        <dbReference type="SAM" id="MobiDB-lite"/>
    </source>
</evidence>
<gene>
    <name evidence="3" type="ORF">BDK51DRAFT_44608</name>
</gene>
<dbReference type="EMBL" id="KZ994179">
    <property type="protein sequence ID" value="RKO93592.1"/>
    <property type="molecule type" value="Genomic_DNA"/>
</dbReference>
<keyword evidence="1" id="KW-0677">Repeat</keyword>
<keyword evidence="4" id="KW-1185">Reference proteome</keyword>
<sequence>MPYASARVFFSRGTAASNFHALLHPGDVSSSCGNSVLHGSSTLRASRLCEQRRHVLREKNFFPPNLLIDGYSGQSVQRREQRKIPVAMERSGSSRRVGEHFPGHSFPAQPAPSGSRPKMRGLLRCLRSLSFRQPRSLASNRNKALKFAPLARKYSDNPQNATSLPQPPLPSKLAAPSPDLARPPPEHRSQSAAPRLPTLAGKTRRFSSVEEARREFRNAMARKPRDRDGALRAWKFIVKEGGSDLLTNKDLIRFLFTLRVNSVSSRPTAEADFRRNVAATVAATYASIRKTGRPPNADMVRQVALAYAKAGSVDLVQKLAREAMDEMPGLGLENADVFEVMAQINSNTHEPMAVLNDLAEMLESTSDAVRLELLYGTLIEAMFKAAELSDSEALRSAIALAQKCNIPPMPRMFEAQCWFHAVLCRDLVAALQLLTEADEKHVRLSVNCYNHILEGMISTGHLTKIADLFDQMKKRRIDMNARTYRLLLTMYDPEAEYGTARPSAAVKTFEAMLAAGHDPRMAHRLALAKAVMPLVAAPAPDGLEPFLITAKPSYDIWECLRDGFTALKKPELAFKVSDIYLKLSADSRNRLPIRTSWLVQHLRLLILSGRADKWREVLTDLNRHGIVLKSEMCDVILTHYKDHRSTEAAGTARELFDRMRACRGSLSLIILEAMLLTEWNPEKNAPLSSDALRYIEAFAERVDRDGEARLRDSKLLRTALEFVKGGNISQDTSVPGETSEIAREKSTAPSEGADTKVTTPARARAGVKPAQGTPVAVPASDLTSVPVKREPKNLIDEETPSPALDAIKALVAEGRAAEWEATFADLLQKGESLTRGTYLTLLAHYAAQPRSPESAASARGILAHQLSASTTNWALTPDATAFAHVLATTWKAEFGEALSDEALDVLSLFAKTHPRPPELRPNRRPPAAEPLFQALRIVSGKDQSHKKGLEILRLRGREWETTLAELEQQGKSPTLADYLTLLASYAVQPCSPKSAATARSILAHQFIASVTDPSLLPDATAFAHVLATAWKAEPDEALSDEALDILALFARTHERHAVQAAARRPPVVKPLYEALGIVAGDSRDPTEGLRILRSEPTDVKRKWAPADLAFFARKAAYRAAEKRGQKAAWDFS</sequence>
<dbReference type="PANTHER" id="PTHR47939">
    <property type="entry name" value="MEMBRANE-ASSOCIATED SALT-INDUCIBLE PROTEIN-LIKE"/>
    <property type="match status" value="1"/>
</dbReference>
<reference evidence="4" key="1">
    <citation type="journal article" date="2018" name="Nat. Microbiol.">
        <title>Leveraging single-cell genomics to expand the fungal tree of life.</title>
        <authorList>
            <person name="Ahrendt S.R."/>
            <person name="Quandt C.A."/>
            <person name="Ciobanu D."/>
            <person name="Clum A."/>
            <person name="Salamov A."/>
            <person name="Andreopoulos B."/>
            <person name="Cheng J.F."/>
            <person name="Woyke T."/>
            <person name="Pelin A."/>
            <person name="Henrissat B."/>
            <person name="Reynolds N.K."/>
            <person name="Benny G.L."/>
            <person name="Smith M.E."/>
            <person name="James T.Y."/>
            <person name="Grigoriev I.V."/>
        </authorList>
    </citation>
    <scope>NUCLEOTIDE SEQUENCE [LARGE SCALE GENOMIC DNA]</scope>
</reference>
<dbReference type="InterPro" id="IPR002885">
    <property type="entry name" value="PPR_rpt"/>
</dbReference>
<dbReference type="Gene3D" id="1.25.40.10">
    <property type="entry name" value="Tetratricopeptide repeat domain"/>
    <property type="match status" value="1"/>
</dbReference>
<dbReference type="Pfam" id="PF13041">
    <property type="entry name" value="PPR_2"/>
    <property type="match status" value="1"/>
</dbReference>
<dbReference type="AlphaFoldDB" id="A0A4P9WMA5"/>
<accession>A0A4P9WMA5</accession>